<evidence type="ECO:0000313" key="2">
    <source>
        <dbReference type="EMBL" id="EFM13004.1"/>
    </source>
</evidence>
<keyword evidence="1" id="KW-0472">Membrane</keyword>
<dbReference type="Proteomes" id="UP000005387">
    <property type="component" value="Unassembled WGS sequence"/>
</dbReference>
<evidence type="ECO:0000313" key="3">
    <source>
        <dbReference type="Proteomes" id="UP000005387"/>
    </source>
</evidence>
<accession>E0I3Z0</accession>
<keyword evidence="1" id="KW-0812">Transmembrane</keyword>
<dbReference type="EMBL" id="AEDD01000001">
    <property type="protein sequence ID" value="EFM13004.1"/>
    <property type="molecule type" value="Genomic_DNA"/>
</dbReference>
<sequence>MRKAIYFLVTLIVVSIIALVLIVGGEEEGIGITIHNHLDHSLTNLKVEYPQGSITAEVAGGAKVKLQVYPKYFGEGAVTLQYDAQGVKQQETIFGYMEDGFSGEAEITIKSVKPNGQLEMLVQAD</sequence>
<organism evidence="2 3">
    <name type="scientific">Paenibacillus curdlanolyticus YK9</name>
    <dbReference type="NCBI Taxonomy" id="717606"/>
    <lineage>
        <taxon>Bacteria</taxon>
        <taxon>Bacillati</taxon>
        <taxon>Bacillota</taxon>
        <taxon>Bacilli</taxon>
        <taxon>Bacillales</taxon>
        <taxon>Paenibacillaceae</taxon>
        <taxon>Paenibacillus</taxon>
    </lineage>
</organism>
<reference evidence="2 3" key="1">
    <citation type="submission" date="2010-07" db="EMBL/GenBank/DDBJ databases">
        <title>The draft genome of Paenibacillus curdlanolyticus YK9.</title>
        <authorList>
            <consortium name="US DOE Joint Genome Institute (JGI-PGF)"/>
            <person name="Lucas S."/>
            <person name="Copeland A."/>
            <person name="Lapidus A."/>
            <person name="Cheng J.-F."/>
            <person name="Bruce D."/>
            <person name="Goodwin L."/>
            <person name="Pitluck S."/>
            <person name="Land M.L."/>
            <person name="Hauser L."/>
            <person name="Chang Y.-J."/>
            <person name="Jeffries C."/>
            <person name="Anderson I.J."/>
            <person name="Johnson E."/>
            <person name="Loganathan U."/>
            <person name="Mulhopadhyay B."/>
            <person name="Kyrpides N."/>
            <person name="Woyke T.J."/>
        </authorList>
    </citation>
    <scope>NUCLEOTIDE SEQUENCE [LARGE SCALE GENOMIC DNA]</scope>
    <source>
        <strain evidence="2 3">YK9</strain>
    </source>
</reference>
<gene>
    <name evidence="2" type="ORF">PaecuDRAFT_0515</name>
</gene>
<dbReference type="STRING" id="717606.PaecuDRAFT_0515"/>
<dbReference type="OrthoDB" id="1957425at2"/>
<evidence type="ECO:0000256" key="1">
    <source>
        <dbReference type="SAM" id="Phobius"/>
    </source>
</evidence>
<keyword evidence="1" id="KW-1133">Transmembrane helix</keyword>
<name>E0I3Z0_9BACL</name>
<feature type="transmembrane region" description="Helical" evidence="1">
    <location>
        <begin position="5"/>
        <end position="25"/>
    </location>
</feature>
<protein>
    <submittedName>
        <fullName evidence="2">Uncharacterized protein</fullName>
    </submittedName>
</protein>
<proteinExistence type="predicted"/>
<dbReference type="AlphaFoldDB" id="E0I3Z0"/>
<dbReference type="RefSeq" id="WP_006036532.1">
    <property type="nucleotide sequence ID" value="NZ_AEDD01000001.1"/>
</dbReference>
<dbReference type="eggNOG" id="ENOG50307E8">
    <property type="taxonomic scope" value="Bacteria"/>
</dbReference>
<keyword evidence="3" id="KW-1185">Reference proteome</keyword>